<dbReference type="GO" id="GO:0009898">
    <property type="term" value="C:cytoplasmic side of plasma membrane"/>
    <property type="evidence" value="ECO:0007669"/>
    <property type="project" value="TreeGrafter"/>
</dbReference>
<evidence type="ECO:0000256" key="2">
    <source>
        <dbReference type="ARBA" id="ARBA00022840"/>
    </source>
</evidence>
<gene>
    <name evidence="4" type="ORF">DRI96_03360</name>
</gene>
<accession>A0A662DFV9</accession>
<reference evidence="4 5" key="1">
    <citation type="submission" date="2018-06" db="EMBL/GenBank/DDBJ databases">
        <title>Extensive metabolic versatility and redundancy in microbially diverse, dynamic hydrothermal sediments.</title>
        <authorList>
            <person name="Dombrowski N."/>
            <person name="Teske A."/>
            <person name="Baker B.J."/>
        </authorList>
    </citation>
    <scope>NUCLEOTIDE SEQUENCE [LARGE SCALE GENOMIC DNA]</scope>
    <source>
        <strain evidence="4">B19_G9</strain>
    </source>
</reference>
<dbReference type="Pfam" id="PF01656">
    <property type="entry name" value="CbiA"/>
    <property type="match status" value="1"/>
</dbReference>
<dbReference type="PANTHER" id="PTHR43384">
    <property type="entry name" value="SEPTUM SITE-DETERMINING PROTEIN MIND HOMOLOG, CHLOROPLASTIC-RELATED"/>
    <property type="match status" value="1"/>
</dbReference>
<organism evidence="4 5">
    <name type="scientific">Aerophobetes bacterium</name>
    <dbReference type="NCBI Taxonomy" id="2030807"/>
    <lineage>
        <taxon>Bacteria</taxon>
        <taxon>Candidatus Aerophobota</taxon>
    </lineage>
</organism>
<dbReference type="PANTHER" id="PTHR43384:SF3">
    <property type="entry name" value="AAA+ ATPASE DOMAIN-CONTAINING PROTEIN"/>
    <property type="match status" value="1"/>
</dbReference>
<comment type="caution">
    <text evidence="4">The sequence shown here is derived from an EMBL/GenBank/DDBJ whole genome shotgun (WGS) entry which is preliminary data.</text>
</comment>
<evidence type="ECO:0000256" key="1">
    <source>
        <dbReference type="ARBA" id="ARBA00022741"/>
    </source>
</evidence>
<protein>
    <submittedName>
        <fullName evidence="4">ATP-binding protein</fullName>
    </submittedName>
</protein>
<evidence type="ECO:0000313" key="5">
    <source>
        <dbReference type="Proteomes" id="UP000267654"/>
    </source>
</evidence>
<dbReference type="InterPro" id="IPR014433">
    <property type="entry name" value="CooC"/>
</dbReference>
<name>A0A662DFV9_UNCAE</name>
<dbReference type="GO" id="GO:0005829">
    <property type="term" value="C:cytosol"/>
    <property type="evidence" value="ECO:0007669"/>
    <property type="project" value="TreeGrafter"/>
</dbReference>
<sequence length="244" mass="27359">MKILVCGKGGCGKSTISTLIAKEINRRGNKVLVIDTDESNFGLYSQLGMDRPRDFMSYFGGKKVLFEKVKALQEKLGIDDLPGGYLSQKDNIKLLAMGKIYDFGEGCACPINALSSKFLEVVDLKDNEFLIADTDAGIEHLGRGVDKGCDIILIIVDPSQESLRLARKIKEMADYINKDSYYVLNKVDRETEKVLLKYVDKDKVIAAVPQDKRIFKNGLDGKELNLEISQIKKLVDFLEKIKLR</sequence>
<dbReference type="InterPro" id="IPR002586">
    <property type="entry name" value="CobQ/CobB/MinD/ParA_Nub-bd_dom"/>
</dbReference>
<dbReference type="Proteomes" id="UP000267654">
    <property type="component" value="Unassembled WGS sequence"/>
</dbReference>
<dbReference type="PIRSF" id="PIRSF005647">
    <property type="entry name" value="CooC"/>
    <property type="match status" value="1"/>
</dbReference>
<dbReference type="GO" id="GO:0016887">
    <property type="term" value="F:ATP hydrolysis activity"/>
    <property type="evidence" value="ECO:0007669"/>
    <property type="project" value="TreeGrafter"/>
</dbReference>
<dbReference type="InterPro" id="IPR050625">
    <property type="entry name" value="ParA/MinD_ATPase"/>
</dbReference>
<evidence type="ECO:0000259" key="3">
    <source>
        <dbReference type="Pfam" id="PF01656"/>
    </source>
</evidence>
<dbReference type="EMBL" id="QMQB01000104">
    <property type="protein sequence ID" value="RLE13193.1"/>
    <property type="molecule type" value="Genomic_DNA"/>
</dbReference>
<dbReference type="FunFam" id="3.40.50.300:FF:001573">
    <property type="entry name" value="Carbon monoxide dehydrogenase accessory protein CooC"/>
    <property type="match status" value="1"/>
</dbReference>
<dbReference type="Gene3D" id="3.40.50.300">
    <property type="entry name" value="P-loop containing nucleotide triphosphate hydrolases"/>
    <property type="match status" value="1"/>
</dbReference>
<evidence type="ECO:0000313" key="4">
    <source>
        <dbReference type="EMBL" id="RLE13193.1"/>
    </source>
</evidence>
<keyword evidence="1" id="KW-0547">Nucleotide-binding</keyword>
<keyword evidence="2 4" id="KW-0067">ATP-binding</keyword>
<dbReference type="GO" id="GO:0005524">
    <property type="term" value="F:ATP binding"/>
    <property type="evidence" value="ECO:0007669"/>
    <property type="project" value="UniProtKB-KW"/>
</dbReference>
<dbReference type="InterPro" id="IPR027417">
    <property type="entry name" value="P-loop_NTPase"/>
</dbReference>
<dbReference type="AlphaFoldDB" id="A0A662DFV9"/>
<dbReference type="SUPFAM" id="SSF52540">
    <property type="entry name" value="P-loop containing nucleoside triphosphate hydrolases"/>
    <property type="match status" value="1"/>
</dbReference>
<proteinExistence type="predicted"/>
<dbReference type="GO" id="GO:0051782">
    <property type="term" value="P:negative regulation of cell division"/>
    <property type="evidence" value="ECO:0007669"/>
    <property type="project" value="TreeGrafter"/>
</dbReference>
<feature type="domain" description="CobQ/CobB/MinD/ParA nucleotide binding" evidence="3">
    <location>
        <begin position="4"/>
        <end position="222"/>
    </location>
</feature>